<sequence>MSIRKTSFVPGEYYHIYNRGNSKQKIFLSKKDYERFVALLYGINTNESFNFFNLEKGGGIFLREIENPLVSIGAYCLMPNHFHLLITPLSEEGLSKFMQKLSTSYVMYFNETHKRTGGLFEGKFKSIHMKTDKQLKYLFSYIHLNPVKFINRKWKEKGIRNLKTTFEFLNTYLYSSFLDYSGQNRRENLIIDPRDFPDYFSSKDSFKEEIIDWLRYKEKS</sequence>
<dbReference type="SUPFAM" id="SSF143422">
    <property type="entry name" value="Transposase IS200-like"/>
    <property type="match status" value="1"/>
</dbReference>
<dbReference type="Proteomes" id="UP000034923">
    <property type="component" value="Unassembled WGS sequence"/>
</dbReference>
<dbReference type="PANTHER" id="PTHR34322">
    <property type="entry name" value="TRANSPOSASE, Y1_TNP DOMAIN-CONTAINING"/>
    <property type="match status" value="1"/>
</dbReference>
<organism evidence="2 3">
    <name type="scientific">Candidatus Nomurabacteria bacterium GW2011_GWB1_35_20</name>
    <dbReference type="NCBI Taxonomy" id="1618740"/>
    <lineage>
        <taxon>Bacteria</taxon>
        <taxon>Candidatus Nomuraibacteriota</taxon>
    </lineage>
</organism>
<proteinExistence type="predicted"/>
<dbReference type="PANTHER" id="PTHR34322:SF2">
    <property type="entry name" value="TRANSPOSASE IS200-LIKE DOMAIN-CONTAINING PROTEIN"/>
    <property type="match status" value="1"/>
</dbReference>
<dbReference type="InterPro" id="IPR036515">
    <property type="entry name" value="Transposase_17_sf"/>
</dbReference>
<gene>
    <name evidence="2" type="ORF">UR70_C0001G0032</name>
</gene>
<dbReference type="Gene3D" id="3.30.70.1290">
    <property type="entry name" value="Transposase IS200-like"/>
    <property type="match status" value="1"/>
</dbReference>
<comment type="caution">
    <text evidence="2">The sequence shown here is derived from an EMBL/GenBank/DDBJ whole genome shotgun (WGS) entry which is preliminary data.</text>
</comment>
<dbReference type="EMBL" id="LBQE01000001">
    <property type="protein sequence ID" value="KKP73044.1"/>
    <property type="molecule type" value="Genomic_DNA"/>
</dbReference>
<reference evidence="2 3" key="1">
    <citation type="journal article" date="2015" name="Nature">
        <title>rRNA introns, odd ribosomes, and small enigmatic genomes across a large radiation of phyla.</title>
        <authorList>
            <person name="Brown C.T."/>
            <person name="Hug L.A."/>
            <person name="Thomas B.C."/>
            <person name="Sharon I."/>
            <person name="Castelle C.J."/>
            <person name="Singh A."/>
            <person name="Wilkins M.J."/>
            <person name="Williams K.H."/>
            <person name="Banfield J.F."/>
        </authorList>
    </citation>
    <scope>NUCLEOTIDE SEQUENCE [LARGE SCALE GENOMIC DNA]</scope>
</reference>
<evidence type="ECO:0000259" key="1">
    <source>
        <dbReference type="SMART" id="SM01321"/>
    </source>
</evidence>
<feature type="domain" description="Transposase IS200-like" evidence="1">
    <location>
        <begin position="9"/>
        <end position="145"/>
    </location>
</feature>
<dbReference type="GO" id="GO:0003677">
    <property type="term" value="F:DNA binding"/>
    <property type="evidence" value="ECO:0007669"/>
    <property type="project" value="InterPro"/>
</dbReference>
<name>A0A0G0BUC0_9BACT</name>
<dbReference type="SMART" id="SM01321">
    <property type="entry name" value="Y1_Tnp"/>
    <property type="match status" value="1"/>
</dbReference>
<evidence type="ECO:0000313" key="2">
    <source>
        <dbReference type="EMBL" id="KKP73044.1"/>
    </source>
</evidence>
<accession>A0A0G0BUC0</accession>
<dbReference type="GO" id="GO:0006313">
    <property type="term" value="P:DNA transposition"/>
    <property type="evidence" value="ECO:0007669"/>
    <property type="project" value="InterPro"/>
</dbReference>
<dbReference type="Pfam" id="PF01797">
    <property type="entry name" value="Y1_Tnp"/>
    <property type="match status" value="1"/>
</dbReference>
<protein>
    <recommendedName>
        <fullName evidence="1">Transposase IS200-like domain-containing protein</fullName>
    </recommendedName>
</protein>
<dbReference type="GO" id="GO:0004803">
    <property type="term" value="F:transposase activity"/>
    <property type="evidence" value="ECO:0007669"/>
    <property type="project" value="InterPro"/>
</dbReference>
<dbReference type="AlphaFoldDB" id="A0A0G0BUC0"/>
<evidence type="ECO:0000313" key="3">
    <source>
        <dbReference type="Proteomes" id="UP000034923"/>
    </source>
</evidence>
<dbReference type="InterPro" id="IPR002686">
    <property type="entry name" value="Transposase_17"/>
</dbReference>